<evidence type="ECO:0000313" key="1">
    <source>
        <dbReference type="EMBL" id="KAI3859316.1"/>
    </source>
</evidence>
<dbReference type="PANTHER" id="PTHR27006">
    <property type="entry name" value="PROMASTIGOTE SURFACE ANTIGEN PROTEIN PSA"/>
    <property type="match status" value="1"/>
</dbReference>
<evidence type="ECO:0008006" key="3">
    <source>
        <dbReference type="Google" id="ProtNLM"/>
    </source>
</evidence>
<dbReference type="EMBL" id="JAJJMB010014612">
    <property type="protein sequence ID" value="KAI3859316.1"/>
    <property type="molecule type" value="Genomic_DNA"/>
</dbReference>
<sequence length="103" mass="11856">AWKLWNENMMQRLVDPSWLSEHKYEVDIMRCIHVGLLCVQESAKDRPTMSVVLSMLTSEIVNLPPPRQPAFIEREVSSTSRSFPETPKPFSINNLTITNVEGR</sequence>
<keyword evidence="2" id="KW-1185">Reference proteome</keyword>
<gene>
    <name evidence="1" type="ORF">MKW98_007697</name>
</gene>
<evidence type="ECO:0000313" key="2">
    <source>
        <dbReference type="Proteomes" id="UP001202328"/>
    </source>
</evidence>
<comment type="caution">
    <text evidence="1">The sequence shown here is derived from an EMBL/GenBank/DDBJ whole genome shotgun (WGS) entry which is preliminary data.</text>
</comment>
<accession>A0AAD4X739</accession>
<proteinExistence type="predicted"/>
<reference evidence="1" key="1">
    <citation type="submission" date="2022-04" db="EMBL/GenBank/DDBJ databases">
        <title>A functionally conserved STORR gene fusion in Papaver species that diverged 16.8 million years ago.</title>
        <authorList>
            <person name="Catania T."/>
        </authorList>
    </citation>
    <scope>NUCLEOTIDE SEQUENCE</scope>
    <source>
        <strain evidence="1">S-188037</strain>
    </source>
</reference>
<organism evidence="1 2">
    <name type="scientific">Papaver atlanticum</name>
    <dbReference type="NCBI Taxonomy" id="357466"/>
    <lineage>
        <taxon>Eukaryota</taxon>
        <taxon>Viridiplantae</taxon>
        <taxon>Streptophyta</taxon>
        <taxon>Embryophyta</taxon>
        <taxon>Tracheophyta</taxon>
        <taxon>Spermatophyta</taxon>
        <taxon>Magnoliopsida</taxon>
        <taxon>Ranunculales</taxon>
        <taxon>Papaveraceae</taxon>
        <taxon>Papaveroideae</taxon>
        <taxon>Papaver</taxon>
    </lineage>
</organism>
<dbReference type="Proteomes" id="UP001202328">
    <property type="component" value="Unassembled WGS sequence"/>
</dbReference>
<dbReference type="Gene3D" id="1.10.510.10">
    <property type="entry name" value="Transferase(Phosphotransferase) domain 1"/>
    <property type="match status" value="1"/>
</dbReference>
<dbReference type="InterPro" id="IPR011009">
    <property type="entry name" value="Kinase-like_dom_sf"/>
</dbReference>
<protein>
    <recommendedName>
        <fullName evidence="3">S-locus receptor kinase C-terminal domain-containing protein</fullName>
    </recommendedName>
</protein>
<dbReference type="PANTHER" id="PTHR27006:SF606">
    <property type="entry name" value="INTERLEUKIN-1 RECEPTOR-ASSOCIATED KINASE 4"/>
    <property type="match status" value="1"/>
</dbReference>
<dbReference type="SUPFAM" id="SSF56112">
    <property type="entry name" value="Protein kinase-like (PK-like)"/>
    <property type="match status" value="1"/>
</dbReference>
<dbReference type="AlphaFoldDB" id="A0AAD4X739"/>
<feature type="non-terminal residue" evidence="1">
    <location>
        <position position="1"/>
    </location>
</feature>
<name>A0AAD4X739_9MAGN</name>